<dbReference type="HOGENOM" id="CLU_1054878_0_0_1"/>
<evidence type="ECO:0000313" key="2">
    <source>
        <dbReference type="Proteomes" id="UP000001593"/>
    </source>
</evidence>
<keyword evidence="2" id="KW-1185">Reference proteome</keyword>
<dbReference type="PhylomeDB" id="A7S997"/>
<name>A7S997_NEMVE</name>
<accession>A7S997</accession>
<dbReference type="AlphaFoldDB" id="A7S997"/>
<organism evidence="1 2">
    <name type="scientific">Nematostella vectensis</name>
    <name type="common">Starlet sea anemone</name>
    <dbReference type="NCBI Taxonomy" id="45351"/>
    <lineage>
        <taxon>Eukaryota</taxon>
        <taxon>Metazoa</taxon>
        <taxon>Cnidaria</taxon>
        <taxon>Anthozoa</taxon>
        <taxon>Hexacorallia</taxon>
        <taxon>Actiniaria</taxon>
        <taxon>Edwardsiidae</taxon>
        <taxon>Nematostella</taxon>
    </lineage>
</organism>
<reference evidence="1 2" key="1">
    <citation type="journal article" date="2007" name="Science">
        <title>Sea anemone genome reveals ancestral eumetazoan gene repertoire and genomic organization.</title>
        <authorList>
            <person name="Putnam N.H."/>
            <person name="Srivastava M."/>
            <person name="Hellsten U."/>
            <person name="Dirks B."/>
            <person name="Chapman J."/>
            <person name="Salamov A."/>
            <person name="Terry A."/>
            <person name="Shapiro H."/>
            <person name="Lindquist E."/>
            <person name="Kapitonov V.V."/>
            <person name="Jurka J."/>
            <person name="Genikhovich G."/>
            <person name="Grigoriev I.V."/>
            <person name="Lucas S.M."/>
            <person name="Steele R.E."/>
            <person name="Finnerty J.R."/>
            <person name="Technau U."/>
            <person name="Martindale M.Q."/>
            <person name="Rokhsar D.S."/>
        </authorList>
    </citation>
    <scope>NUCLEOTIDE SEQUENCE [LARGE SCALE GENOMIC DNA]</scope>
    <source>
        <strain evidence="2">CH2 X CH6</strain>
    </source>
</reference>
<dbReference type="Proteomes" id="UP000001593">
    <property type="component" value="Unassembled WGS sequence"/>
</dbReference>
<proteinExistence type="predicted"/>
<gene>
    <name evidence="1" type="ORF">NEMVEDRAFT_v1g208749</name>
</gene>
<sequence>MSRNDKSFVMFWCDYVVCFGGKVSYCEIVLVIHFLSQASGIVMLLVEKCDSLFTASHHAFFWLKYIYNNEEQLEDGWETAMENKPRASHVRGYAIHIRLKSVGCYSDPQTDPRPLPLMEFTDRNKTSIKYSGISPDYDYWDTYMEGLICRCAKAAKRSKFKMFGIQNNGECMTGMNDVTLSRYAKYGPSIHCVTFFNERCNNGCICIGEDQANFIYTIEYAWSQAFLSVFLWLGFLWMVRVDVTGNHLHERLVKFAKSIMANRE</sequence>
<protein>
    <submittedName>
        <fullName evidence="1">Uncharacterized protein</fullName>
    </submittedName>
</protein>
<dbReference type="InParanoid" id="A7S997"/>
<dbReference type="EMBL" id="DS469602">
    <property type="protein sequence ID" value="EDO39717.1"/>
    <property type="molecule type" value="Genomic_DNA"/>
</dbReference>
<evidence type="ECO:0000313" key="1">
    <source>
        <dbReference type="EMBL" id="EDO39717.1"/>
    </source>
</evidence>